<reference evidence="2 3" key="1">
    <citation type="submission" date="2021-01" db="EMBL/GenBank/DDBJ databases">
        <title>Chryseolinea sp. Jin1 Genome sequencing and assembly.</title>
        <authorList>
            <person name="Kim I."/>
        </authorList>
    </citation>
    <scope>NUCLEOTIDE SEQUENCE [LARGE SCALE GENOMIC DNA]</scope>
    <source>
        <strain evidence="2 3">Jin1</strain>
    </source>
</reference>
<dbReference type="RefSeq" id="WP_202015315.1">
    <property type="nucleotide sequence ID" value="NZ_JAERRB010000014.1"/>
</dbReference>
<gene>
    <name evidence="2" type="ORF">JI741_27980</name>
</gene>
<evidence type="ECO:0000256" key="1">
    <source>
        <dbReference type="SAM" id="Phobius"/>
    </source>
</evidence>
<feature type="transmembrane region" description="Helical" evidence="1">
    <location>
        <begin position="42"/>
        <end position="65"/>
    </location>
</feature>
<keyword evidence="1" id="KW-0472">Membrane</keyword>
<accession>A0ABS1L3G7</accession>
<feature type="transmembrane region" description="Helical" evidence="1">
    <location>
        <begin position="77"/>
        <end position="99"/>
    </location>
</feature>
<dbReference type="EMBL" id="JAERRB010000014">
    <property type="protein sequence ID" value="MBL0745101.1"/>
    <property type="molecule type" value="Genomic_DNA"/>
</dbReference>
<keyword evidence="1" id="KW-1133">Transmembrane helix</keyword>
<evidence type="ECO:0008006" key="4">
    <source>
        <dbReference type="Google" id="ProtNLM"/>
    </source>
</evidence>
<proteinExistence type="predicted"/>
<protein>
    <recommendedName>
        <fullName evidence="4">Phage holin family protein</fullName>
    </recommendedName>
</protein>
<organism evidence="2 3">
    <name type="scientific">Chryseolinea lacunae</name>
    <dbReference type="NCBI Taxonomy" id="2801331"/>
    <lineage>
        <taxon>Bacteria</taxon>
        <taxon>Pseudomonadati</taxon>
        <taxon>Bacteroidota</taxon>
        <taxon>Cytophagia</taxon>
        <taxon>Cytophagales</taxon>
        <taxon>Fulvivirgaceae</taxon>
        <taxon>Chryseolinea</taxon>
    </lineage>
</organism>
<name>A0ABS1L3G7_9BACT</name>
<comment type="caution">
    <text evidence="2">The sequence shown here is derived from an EMBL/GenBank/DDBJ whole genome shotgun (WGS) entry which is preliminary data.</text>
</comment>
<keyword evidence="1" id="KW-0812">Transmembrane</keyword>
<evidence type="ECO:0000313" key="3">
    <source>
        <dbReference type="Proteomes" id="UP000613030"/>
    </source>
</evidence>
<evidence type="ECO:0000313" key="2">
    <source>
        <dbReference type="EMBL" id="MBL0745101.1"/>
    </source>
</evidence>
<dbReference type="Proteomes" id="UP000613030">
    <property type="component" value="Unassembled WGS sequence"/>
</dbReference>
<keyword evidence="3" id="KW-1185">Reference proteome</keyword>
<sequence length="115" mass="12767">MEEQKKPTEKIVDAAGDLFDAYRNLLTVRIVEQTSLGASVSILGIVTMTVVVFILLFAGVGTAWWVGEALNNMKAGFFIVGGFYSLVLIIILLTARNFILPNIRNLLIKKMYDQD</sequence>